<dbReference type="GO" id="GO:0000725">
    <property type="term" value="P:recombinational repair"/>
    <property type="evidence" value="ECO:0007669"/>
    <property type="project" value="TreeGrafter"/>
</dbReference>
<dbReference type="AlphaFoldDB" id="A0A9W4XPK8"/>
<dbReference type="GO" id="GO:0005634">
    <property type="term" value="C:nucleus"/>
    <property type="evidence" value="ECO:0007669"/>
    <property type="project" value="TreeGrafter"/>
</dbReference>
<dbReference type="SUPFAM" id="SSF52540">
    <property type="entry name" value="P-loop containing nucleoside triphosphate hydrolases"/>
    <property type="match status" value="1"/>
</dbReference>
<dbReference type="PANTHER" id="PTHR11070">
    <property type="entry name" value="UVRD / RECB / PCRA DNA HELICASE FAMILY MEMBER"/>
    <property type="match status" value="1"/>
</dbReference>
<dbReference type="OrthoDB" id="1470711at2759"/>
<protein>
    <recommendedName>
        <fullName evidence="3">DNA helicase</fullName>
    </recommendedName>
</protein>
<dbReference type="PANTHER" id="PTHR11070:SF66">
    <property type="entry name" value="UVRD-LIKE HELICASE C-TERMINAL DOMAIN-CONTAINING PROTEIN"/>
    <property type="match status" value="1"/>
</dbReference>
<dbReference type="GO" id="GO:0005524">
    <property type="term" value="F:ATP binding"/>
    <property type="evidence" value="ECO:0007669"/>
    <property type="project" value="InterPro"/>
</dbReference>
<dbReference type="GO" id="GO:0003677">
    <property type="term" value="F:DNA binding"/>
    <property type="evidence" value="ECO:0007669"/>
    <property type="project" value="InterPro"/>
</dbReference>
<name>A0A9W4XPK8_9PLEO</name>
<dbReference type="EMBL" id="CAOQHR010000003">
    <property type="protein sequence ID" value="CAI6332736.1"/>
    <property type="molecule type" value="Genomic_DNA"/>
</dbReference>
<reference evidence="1" key="1">
    <citation type="submission" date="2023-01" db="EMBL/GenBank/DDBJ databases">
        <authorList>
            <person name="Van Ghelder C."/>
            <person name="Rancurel C."/>
        </authorList>
    </citation>
    <scope>NUCLEOTIDE SEQUENCE</scope>
    <source>
        <strain evidence="1">CNCM I-4278</strain>
    </source>
</reference>
<sequence>MWSRHQFHAIPLHRNLSIRCPTFNGKPKQRLFYITGRGYKTVANASAKRRKEFVPSAGQQAIVHTCRTHNVIVSARPGTGKTATAEAIVAAYPNERHTILLYNKGLQIDTAARLDKYSNARSSTFHGMAGQLFDTVVPNDAVLRALREKGDVPVWNGKPYQRVILDELQDCTDDIFWLICSFISAITNAAHEKAPRIVVLGDERQAIYGFRGADPRYLSLAPSIMTTLSPHTWAHHTLSESFRMTYENSAFVNNVFLGGEKYIVGSRRGPRPIYLHAKVFESESIAIYLLPFIQKYGAEETAFLAPSVRHNPPLQQLINHLSERHGILVAEPQSDDSPLDDDVLRGKVCVSSYHQFKGKERKLVIVDGIDDKYFETQARDLPGTLCPNTTFVALTRAREQLIVLQSNKNKPMPFLDMVELENTANIVELGDLGGLSMPAKPGRSPDPNLILPTSVAVSDLSRHIPSEILDKICTKHLRIDRIAEPLPESQHIKAPTIVLTNPDPQKRHYEDVSDINGLAAVAHYEVTSFGSLSTLQMCPAPFTKLSNKITRAVWLCREACKYAAKASGYKPRLIQMKDHDLKWFASGLAKATRRLKTQLPEDAKLDFEVSLEKKDFSMDNISRDQPRKTKLHGRADIIQYYNPSTNKSKRRHAKRVIEHINSNSISIWEIKYVAQLSLEHVIQVCSYAYIWCTQHQRQSPPKILLFNVRDGEKWEIVPRGGVDSLRKVVEEALTAKYSTAKTLTTEEFLKKCAETAAEVEKNCGKS</sequence>
<evidence type="ECO:0000313" key="2">
    <source>
        <dbReference type="Proteomes" id="UP001152607"/>
    </source>
</evidence>
<dbReference type="Proteomes" id="UP001152607">
    <property type="component" value="Unassembled WGS sequence"/>
</dbReference>
<keyword evidence="2" id="KW-1185">Reference proteome</keyword>
<dbReference type="Pfam" id="PF13245">
    <property type="entry name" value="AAA_19"/>
    <property type="match status" value="1"/>
</dbReference>
<accession>A0A9W4XPK8</accession>
<dbReference type="InterPro" id="IPR000212">
    <property type="entry name" value="DNA_helicase_UvrD/REP"/>
</dbReference>
<comment type="caution">
    <text evidence="1">The sequence shown here is derived from an EMBL/GenBank/DDBJ whole genome shotgun (WGS) entry which is preliminary data.</text>
</comment>
<gene>
    <name evidence="1" type="ORF">PDIGIT_LOCUS5766</name>
</gene>
<evidence type="ECO:0000313" key="1">
    <source>
        <dbReference type="EMBL" id="CAI6332736.1"/>
    </source>
</evidence>
<dbReference type="Gene3D" id="3.40.50.300">
    <property type="entry name" value="P-loop containing nucleotide triphosphate hydrolases"/>
    <property type="match status" value="2"/>
</dbReference>
<evidence type="ECO:0008006" key="3">
    <source>
        <dbReference type="Google" id="ProtNLM"/>
    </source>
</evidence>
<dbReference type="GO" id="GO:0043138">
    <property type="term" value="F:3'-5' DNA helicase activity"/>
    <property type="evidence" value="ECO:0007669"/>
    <property type="project" value="TreeGrafter"/>
</dbReference>
<dbReference type="InterPro" id="IPR027417">
    <property type="entry name" value="P-loop_NTPase"/>
</dbReference>
<proteinExistence type="predicted"/>
<organism evidence="1 2">
    <name type="scientific">Periconia digitata</name>
    <dbReference type="NCBI Taxonomy" id="1303443"/>
    <lineage>
        <taxon>Eukaryota</taxon>
        <taxon>Fungi</taxon>
        <taxon>Dikarya</taxon>
        <taxon>Ascomycota</taxon>
        <taxon>Pezizomycotina</taxon>
        <taxon>Dothideomycetes</taxon>
        <taxon>Pleosporomycetidae</taxon>
        <taxon>Pleosporales</taxon>
        <taxon>Massarineae</taxon>
        <taxon>Periconiaceae</taxon>
        <taxon>Periconia</taxon>
    </lineage>
</organism>